<evidence type="ECO:0000313" key="2">
    <source>
        <dbReference type="EMBL" id="RDW62800.1"/>
    </source>
</evidence>
<dbReference type="Proteomes" id="UP000256328">
    <property type="component" value="Unassembled WGS sequence"/>
</dbReference>
<gene>
    <name evidence="2" type="ORF">BP5796_11102</name>
</gene>
<feature type="region of interest" description="Disordered" evidence="1">
    <location>
        <begin position="62"/>
        <end position="91"/>
    </location>
</feature>
<reference evidence="2 3" key="1">
    <citation type="journal article" date="2018" name="IMA Fungus">
        <title>IMA Genome-F 9: Draft genome sequence of Annulohypoxylon stygium, Aspergillus mulundensis, Berkeleyomyces basicola (syn. Thielaviopsis basicola), Ceratocystis smalleyi, two Cercospora beticola strains, Coleophoma cylindrospora, Fusarium fracticaudum, Phialophora cf. hyalina, and Morchella septimelata.</title>
        <authorList>
            <person name="Wingfield B.D."/>
            <person name="Bills G.F."/>
            <person name="Dong Y."/>
            <person name="Huang W."/>
            <person name="Nel W.J."/>
            <person name="Swalarsk-Parry B.S."/>
            <person name="Vaghefi N."/>
            <person name="Wilken P.M."/>
            <person name="An Z."/>
            <person name="de Beer Z.W."/>
            <person name="De Vos L."/>
            <person name="Chen L."/>
            <person name="Duong T.A."/>
            <person name="Gao Y."/>
            <person name="Hammerbacher A."/>
            <person name="Kikkert J.R."/>
            <person name="Li Y."/>
            <person name="Li H."/>
            <person name="Li K."/>
            <person name="Li Q."/>
            <person name="Liu X."/>
            <person name="Ma X."/>
            <person name="Naidoo K."/>
            <person name="Pethybridge S.J."/>
            <person name="Sun J."/>
            <person name="Steenkamp E.T."/>
            <person name="van der Nest M.A."/>
            <person name="van Wyk S."/>
            <person name="Wingfield M.J."/>
            <person name="Xiong C."/>
            <person name="Yue Q."/>
            <person name="Zhang X."/>
        </authorList>
    </citation>
    <scope>NUCLEOTIDE SEQUENCE [LARGE SCALE GENOMIC DNA]</scope>
    <source>
        <strain evidence="2 3">BP5796</strain>
    </source>
</reference>
<proteinExistence type="predicted"/>
<keyword evidence="3" id="KW-1185">Reference proteome</keyword>
<dbReference type="AlphaFoldDB" id="A0A3D8QMC9"/>
<feature type="compositionally biased region" description="Polar residues" evidence="1">
    <location>
        <begin position="62"/>
        <end position="76"/>
    </location>
</feature>
<accession>A0A3D8QMC9</accession>
<evidence type="ECO:0000313" key="3">
    <source>
        <dbReference type="Proteomes" id="UP000256328"/>
    </source>
</evidence>
<protein>
    <submittedName>
        <fullName evidence="2">Uncharacterized protein</fullName>
    </submittedName>
</protein>
<dbReference type="EMBL" id="PDLN01000017">
    <property type="protein sequence ID" value="RDW62800.1"/>
    <property type="molecule type" value="Genomic_DNA"/>
</dbReference>
<comment type="caution">
    <text evidence="2">The sequence shown here is derived from an EMBL/GenBank/DDBJ whole genome shotgun (WGS) entry which is preliminary data.</text>
</comment>
<evidence type="ECO:0000256" key="1">
    <source>
        <dbReference type="SAM" id="MobiDB-lite"/>
    </source>
</evidence>
<feature type="region of interest" description="Disordered" evidence="1">
    <location>
        <begin position="119"/>
        <end position="156"/>
    </location>
</feature>
<name>A0A3D8QMC9_9HELO</name>
<sequence>MQGSAVNSPKATDLQCFIVAKVQDASTAAKVQIIDVFWRDGRQGSMVRGRARVVTAFAKQWAKTSQEARPQTSVENPGQCRGTPPGPGSHYMTNLAQQVWLPWAPPHIQASSSYGWLWGKGPRGKPAVSQRGASRRKAQKKQVDALSRYRMTPLRP</sequence>
<organism evidence="2 3">
    <name type="scientific">Coleophoma crateriformis</name>
    <dbReference type="NCBI Taxonomy" id="565419"/>
    <lineage>
        <taxon>Eukaryota</taxon>
        <taxon>Fungi</taxon>
        <taxon>Dikarya</taxon>
        <taxon>Ascomycota</taxon>
        <taxon>Pezizomycotina</taxon>
        <taxon>Leotiomycetes</taxon>
        <taxon>Helotiales</taxon>
        <taxon>Dermateaceae</taxon>
        <taxon>Coleophoma</taxon>
    </lineage>
</organism>